<gene>
    <name evidence="12" type="ORF">BCF33_2651</name>
</gene>
<dbReference type="EMBL" id="PVTT01000002">
    <property type="protein sequence ID" value="PRY93767.1"/>
    <property type="molecule type" value="Genomic_DNA"/>
</dbReference>
<dbReference type="InterPro" id="IPR036249">
    <property type="entry name" value="Thioredoxin-like_sf"/>
</dbReference>
<dbReference type="PROSITE" id="PS51354">
    <property type="entry name" value="GLUTAREDOXIN_2"/>
    <property type="match status" value="1"/>
</dbReference>
<comment type="pathway">
    <text evidence="3">One-carbon metabolism; methylamine degradation.</text>
</comment>
<proteinExistence type="predicted"/>
<dbReference type="OrthoDB" id="527973at2"/>
<evidence type="ECO:0000256" key="7">
    <source>
        <dbReference type="ARBA" id="ARBA00023136"/>
    </source>
</evidence>
<dbReference type="GO" id="GO:0030416">
    <property type="term" value="P:methylamine metabolic process"/>
    <property type="evidence" value="ECO:0007669"/>
    <property type="project" value="InterPro"/>
</dbReference>
<comment type="caution">
    <text evidence="12">The sequence shown here is derived from an EMBL/GenBank/DDBJ whole genome shotgun (WGS) entry which is preliminary data.</text>
</comment>
<comment type="function">
    <text evidence="1">May be specifically involved in the processing, transport, and/or maturation of the MADH beta-subunit.</text>
</comment>
<feature type="domain" description="Glutaredoxin" evidence="10">
    <location>
        <begin position="31"/>
        <end position="91"/>
    </location>
</feature>
<sequence>MAKDLIEDVNRRGDGPPDPARASRGEKRAVLYRMTLPDHTCPSGLKARDLLRREGYAIDDRPFLERPEVDAFKRRWNVETTPQIWIDGERVGGYQALRERLGKPVRQKGETSYRPVIAIFAVCALLAAATTWWAAGTLLSVRTAELFVAFAMSVLGIQKLQDIESFSTMFLNYDLLARRWVPYGYVYPFIETGAGILMVAGALIWVAAPLALFAGTIGAISVFKAVYLDKRELKCACVGGNSNVPLGFVSLSENLAMIGMALWMGARALF</sequence>
<dbReference type="Pfam" id="PF07291">
    <property type="entry name" value="MauE"/>
    <property type="match status" value="1"/>
</dbReference>
<dbReference type="SUPFAM" id="SSF52833">
    <property type="entry name" value="Thioredoxin-like"/>
    <property type="match status" value="1"/>
</dbReference>
<evidence type="ECO:0000256" key="9">
    <source>
        <dbReference type="SAM" id="Phobius"/>
    </source>
</evidence>
<evidence type="ECO:0000256" key="5">
    <source>
        <dbReference type="ARBA" id="ARBA00022692"/>
    </source>
</evidence>
<organism evidence="12 13">
    <name type="scientific">Hasllibacter halocynthiae</name>
    <dbReference type="NCBI Taxonomy" id="595589"/>
    <lineage>
        <taxon>Bacteria</taxon>
        <taxon>Pseudomonadati</taxon>
        <taxon>Pseudomonadota</taxon>
        <taxon>Alphaproteobacteria</taxon>
        <taxon>Rhodobacterales</taxon>
        <taxon>Roseobacteraceae</taxon>
        <taxon>Hasllibacter</taxon>
    </lineage>
</organism>
<dbReference type="InterPro" id="IPR002109">
    <property type="entry name" value="Glutaredoxin"/>
</dbReference>
<dbReference type="Gene3D" id="3.40.30.10">
    <property type="entry name" value="Glutaredoxin"/>
    <property type="match status" value="1"/>
</dbReference>
<evidence type="ECO:0000256" key="6">
    <source>
        <dbReference type="ARBA" id="ARBA00022989"/>
    </source>
</evidence>
<feature type="transmembrane region" description="Helical" evidence="9">
    <location>
        <begin position="196"/>
        <end position="223"/>
    </location>
</feature>
<evidence type="ECO:0000313" key="13">
    <source>
        <dbReference type="Proteomes" id="UP000238801"/>
    </source>
</evidence>
<feature type="transmembrane region" description="Helical" evidence="9">
    <location>
        <begin position="116"/>
        <end position="135"/>
    </location>
</feature>
<feature type="transmembrane region" description="Helical" evidence="9">
    <location>
        <begin position="244"/>
        <end position="266"/>
    </location>
</feature>
<dbReference type="AlphaFoldDB" id="A0A2T0X4B8"/>
<dbReference type="InterPro" id="IPR009908">
    <property type="entry name" value="Methylamine_util_MauE"/>
</dbReference>
<dbReference type="Proteomes" id="UP000238801">
    <property type="component" value="Unassembled WGS sequence"/>
</dbReference>
<keyword evidence="7 9" id="KW-0472">Membrane</keyword>
<keyword evidence="13" id="KW-1185">Reference proteome</keyword>
<name>A0A2T0X4B8_9RHOB</name>
<feature type="domain" description="Methylamine utilisation protein MauE" evidence="11">
    <location>
        <begin position="143"/>
        <end position="265"/>
    </location>
</feature>
<dbReference type="Pfam" id="PF00462">
    <property type="entry name" value="Glutaredoxin"/>
    <property type="match status" value="1"/>
</dbReference>
<keyword evidence="5 9" id="KW-0812">Transmembrane</keyword>
<evidence type="ECO:0000259" key="11">
    <source>
        <dbReference type="Pfam" id="PF07291"/>
    </source>
</evidence>
<evidence type="ECO:0000256" key="1">
    <source>
        <dbReference type="ARBA" id="ARBA00003475"/>
    </source>
</evidence>
<evidence type="ECO:0000256" key="2">
    <source>
        <dbReference type="ARBA" id="ARBA00004141"/>
    </source>
</evidence>
<reference evidence="12 13" key="1">
    <citation type="submission" date="2018-03" db="EMBL/GenBank/DDBJ databases">
        <title>Genomic Encyclopedia of Archaeal and Bacterial Type Strains, Phase II (KMG-II): from individual species to whole genera.</title>
        <authorList>
            <person name="Goeker M."/>
        </authorList>
    </citation>
    <scope>NUCLEOTIDE SEQUENCE [LARGE SCALE GENOMIC DNA]</scope>
    <source>
        <strain evidence="12 13">DSM 29318</strain>
    </source>
</reference>
<evidence type="ECO:0000259" key="10">
    <source>
        <dbReference type="Pfam" id="PF00462"/>
    </source>
</evidence>
<accession>A0A2T0X4B8</accession>
<evidence type="ECO:0000256" key="3">
    <source>
        <dbReference type="ARBA" id="ARBA00004856"/>
    </source>
</evidence>
<protein>
    <recommendedName>
        <fullName evidence="4">Methylamine utilization protein MauE</fullName>
    </recommendedName>
</protein>
<comment type="subcellular location">
    <subcellularLocation>
        <location evidence="2">Membrane</location>
        <topology evidence="2">Multi-pass membrane protein</topology>
    </subcellularLocation>
</comment>
<keyword evidence="6 9" id="KW-1133">Transmembrane helix</keyword>
<evidence type="ECO:0000313" key="12">
    <source>
        <dbReference type="EMBL" id="PRY93767.1"/>
    </source>
</evidence>
<feature type="region of interest" description="Disordered" evidence="8">
    <location>
        <begin position="1"/>
        <end position="27"/>
    </location>
</feature>
<evidence type="ECO:0000256" key="4">
    <source>
        <dbReference type="ARBA" id="ARBA00019078"/>
    </source>
</evidence>
<evidence type="ECO:0000256" key="8">
    <source>
        <dbReference type="SAM" id="MobiDB-lite"/>
    </source>
</evidence>
<dbReference type="GO" id="GO:0016020">
    <property type="term" value="C:membrane"/>
    <property type="evidence" value="ECO:0007669"/>
    <property type="project" value="UniProtKB-SubCell"/>
</dbReference>